<dbReference type="Proteomes" id="UP000887565">
    <property type="component" value="Unplaced"/>
</dbReference>
<keyword evidence="2" id="KW-1185">Reference proteome</keyword>
<proteinExistence type="predicted"/>
<reference evidence="3" key="1">
    <citation type="submission" date="2022-11" db="UniProtKB">
        <authorList>
            <consortium name="WormBaseParasite"/>
        </authorList>
    </citation>
    <scope>IDENTIFICATION</scope>
</reference>
<feature type="region of interest" description="Disordered" evidence="1">
    <location>
        <begin position="1"/>
        <end position="50"/>
    </location>
</feature>
<evidence type="ECO:0000313" key="2">
    <source>
        <dbReference type="Proteomes" id="UP000887565"/>
    </source>
</evidence>
<evidence type="ECO:0000256" key="1">
    <source>
        <dbReference type="SAM" id="MobiDB-lite"/>
    </source>
</evidence>
<evidence type="ECO:0000313" key="3">
    <source>
        <dbReference type="WBParaSite" id="nRc.2.0.1.t19472-RA"/>
    </source>
</evidence>
<sequence>LPDRRSSPPIAVDQRTPPPSPRKRLIPPPADLQPHYPMPNRSDSPPPSLYYSQTLQKIDYRKPLTSHPEGINNSLSYSRRTISLRNQFYLHYVAHNGDGRSSPAGFAMNAINNISNGRDTCNALELNYKRVCITRIQNISEELKRLEGSCWSVKVKGRGADIPRVGLLHR</sequence>
<protein>
    <submittedName>
        <fullName evidence="3">Uncharacterized protein</fullName>
    </submittedName>
</protein>
<dbReference type="AlphaFoldDB" id="A0A915J1A2"/>
<name>A0A915J1A2_ROMCU</name>
<dbReference type="WBParaSite" id="nRc.2.0.1.t19472-RA">
    <property type="protein sequence ID" value="nRc.2.0.1.t19472-RA"/>
    <property type="gene ID" value="nRc.2.0.1.g19472"/>
</dbReference>
<organism evidence="2 3">
    <name type="scientific">Romanomermis culicivorax</name>
    <name type="common">Nematode worm</name>
    <dbReference type="NCBI Taxonomy" id="13658"/>
    <lineage>
        <taxon>Eukaryota</taxon>
        <taxon>Metazoa</taxon>
        <taxon>Ecdysozoa</taxon>
        <taxon>Nematoda</taxon>
        <taxon>Enoplea</taxon>
        <taxon>Dorylaimia</taxon>
        <taxon>Mermithida</taxon>
        <taxon>Mermithoidea</taxon>
        <taxon>Mermithidae</taxon>
        <taxon>Romanomermis</taxon>
    </lineage>
</organism>
<feature type="compositionally biased region" description="Pro residues" evidence="1">
    <location>
        <begin position="16"/>
        <end position="31"/>
    </location>
</feature>
<accession>A0A915J1A2</accession>